<protein>
    <submittedName>
        <fullName evidence="1">Uncharacterized protein</fullName>
    </submittedName>
</protein>
<keyword evidence="2" id="KW-1185">Reference proteome</keyword>
<evidence type="ECO:0000313" key="1">
    <source>
        <dbReference type="EMBL" id="OPJ74675.1"/>
    </source>
</evidence>
<gene>
    <name evidence="1" type="ORF">AV530_004123</name>
</gene>
<proteinExistence type="predicted"/>
<name>A0A1V4JRJ8_PATFA</name>
<reference evidence="1 2" key="1">
    <citation type="submission" date="2016-02" db="EMBL/GenBank/DDBJ databases">
        <title>Band-tailed pigeon sequencing and assembly.</title>
        <authorList>
            <person name="Soares A.E."/>
            <person name="Novak B.J."/>
            <person name="Rice E.S."/>
            <person name="O'Connell B."/>
            <person name="Chang D."/>
            <person name="Weber S."/>
            <person name="Shapiro B."/>
        </authorList>
    </citation>
    <scope>NUCLEOTIDE SEQUENCE [LARGE SCALE GENOMIC DNA]</scope>
    <source>
        <strain evidence="1">BTP2013</strain>
        <tissue evidence="1">Blood</tissue>
    </source>
</reference>
<dbReference type="EMBL" id="LSYS01006642">
    <property type="protein sequence ID" value="OPJ74675.1"/>
    <property type="molecule type" value="Genomic_DNA"/>
</dbReference>
<dbReference type="AlphaFoldDB" id="A0A1V4JRJ8"/>
<dbReference type="Proteomes" id="UP000190648">
    <property type="component" value="Unassembled WGS sequence"/>
</dbReference>
<comment type="caution">
    <text evidence="1">The sequence shown here is derived from an EMBL/GenBank/DDBJ whole genome shotgun (WGS) entry which is preliminary data.</text>
</comment>
<accession>A0A1V4JRJ8</accession>
<organism evidence="1 2">
    <name type="scientific">Patagioenas fasciata monilis</name>
    <dbReference type="NCBI Taxonomy" id="372326"/>
    <lineage>
        <taxon>Eukaryota</taxon>
        <taxon>Metazoa</taxon>
        <taxon>Chordata</taxon>
        <taxon>Craniata</taxon>
        <taxon>Vertebrata</taxon>
        <taxon>Euteleostomi</taxon>
        <taxon>Archelosauria</taxon>
        <taxon>Archosauria</taxon>
        <taxon>Dinosauria</taxon>
        <taxon>Saurischia</taxon>
        <taxon>Theropoda</taxon>
        <taxon>Coelurosauria</taxon>
        <taxon>Aves</taxon>
        <taxon>Neognathae</taxon>
        <taxon>Neoaves</taxon>
        <taxon>Columbimorphae</taxon>
        <taxon>Columbiformes</taxon>
        <taxon>Columbidae</taxon>
        <taxon>Patagioenas</taxon>
    </lineage>
</organism>
<sequence length="67" mass="7659">MSDRGCSKLRSVYILRYCSSMTERTLVFQMKNGQLTAFRITLLLIPALLSSEEDANVFNKLWAKPVC</sequence>
<evidence type="ECO:0000313" key="2">
    <source>
        <dbReference type="Proteomes" id="UP000190648"/>
    </source>
</evidence>